<dbReference type="EMBL" id="CM031831">
    <property type="protein sequence ID" value="KAG6705961.1"/>
    <property type="molecule type" value="Genomic_DNA"/>
</dbReference>
<accession>A0A922ELB1</accession>
<dbReference type="AlphaFoldDB" id="A0A922ELB1"/>
<feature type="compositionally biased region" description="Acidic residues" evidence="1">
    <location>
        <begin position="144"/>
        <end position="171"/>
    </location>
</feature>
<feature type="compositionally biased region" description="Polar residues" evidence="1">
    <location>
        <begin position="212"/>
        <end position="222"/>
    </location>
</feature>
<feature type="compositionally biased region" description="Basic and acidic residues" evidence="1">
    <location>
        <begin position="229"/>
        <end position="243"/>
    </location>
</feature>
<evidence type="ECO:0000313" key="3">
    <source>
        <dbReference type="Proteomes" id="UP000811246"/>
    </source>
</evidence>
<feature type="region of interest" description="Disordered" evidence="1">
    <location>
        <begin position="68"/>
        <end position="271"/>
    </location>
</feature>
<proteinExistence type="predicted"/>
<feature type="compositionally biased region" description="Basic and acidic residues" evidence="1">
    <location>
        <begin position="375"/>
        <end position="397"/>
    </location>
</feature>
<dbReference type="PANTHER" id="PTHR33700">
    <property type="entry name" value="MYB-LIKE PROTEIN X"/>
    <property type="match status" value="1"/>
</dbReference>
<gene>
    <name evidence="2" type="ORF">I3842_07G203700</name>
</gene>
<feature type="compositionally biased region" description="Basic and acidic residues" evidence="1">
    <location>
        <begin position="192"/>
        <end position="208"/>
    </location>
</feature>
<dbReference type="Proteomes" id="UP000811246">
    <property type="component" value="Chromosome 7"/>
</dbReference>
<sequence>MKSPTCWLGPELVADIWKACLNKSTMLKQSPSRNQKSKGFKVKHAIQTCLLLAICIWLLYQVKHSHERKKASEENSSKLSEKKMQSGHEIIKLGRKELHPREEETERKEELEQVIEEIKPEESEDEGMGGGDDEMDGHQQGRVEEEESEEADDLIDEEDREREGGSEELDGEGNGNQIEDLSFFEDEAQIEVQRDTQEAREENYKGDDASSAVVQNTRTISTEIGGLRKVKEQEIEDTEKSEVEQDNETSGTLEVKVNIKDSRSEASNREKVENVAFGDALHGEKGSKSGLANSEIGSNSFISLKEENIEQKVHGDSTLRLMQTPGSWNGTDRFNESIQVMDSTSSAINKEMSVLSGSKSVALKGTAKIDASSSSDERAASKTTKESEGTVDRKTEEGSESQAEDENEDAAQNESFDSF</sequence>
<feature type="compositionally biased region" description="Acidic residues" evidence="1">
    <location>
        <begin position="122"/>
        <end position="135"/>
    </location>
</feature>
<feature type="compositionally biased region" description="Acidic residues" evidence="1">
    <location>
        <begin position="398"/>
        <end position="411"/>
    </location>
</feature>
<feature type="compositionally biased region" description="Basic and acidic residues" evidence="1">
    <location>
        <begin position="70"/>
        <end position="121"/>
    </location>
</feature>
<evidence type="ECO:0000313" key="2">
    <source>
        <dbReference type="EMBL" id="KAG6705961.1"/>
    </source>
</evidence>
<dbReference type="PANTHER" id="PTHR33700:SF25">
    <property type="entry name" value="TRANSMEMBRANE PROTEIN"/>
    <property type="match status" value="1"/>
</dbReference>
<comment type="caution">
    <text evidence="2">The sequence shown here is derived from an EMBL/GenBank/DDBJ whole genome shotgun (WGS) entry which is preliminary data.</text>
</comment>
<feature type="region of interest" description="Disordered" evidence="1">
    <location>
        <begin position="365"/>
        <end position="419"/>
    </location>
</feature>
<feature type="compositionally biased region" description="Basic and acidic residues" evidence="1">
    <location>
        <begin position="257"/>
        <end position="271"/>
    </location>
</feature>
<feature type="region of interest" description="Disordered" evidence="1">
    <location>
        <begin position="315"/>
        <end position="335"/>
    </location>
</feature>
<feature type="compositionally biased region" description="Polar residues" evidence="1">
    <location>
        <begin position="320"/>
        <end position="335"/>
    </location>
</feature>
<protein>
    <submittedName>
        <fullName evidence="2">Uncharacterized protein</fullName>
    </submittedName>
</protein>
<evidence type="ECO:0000256" key="1">
    <source>
        <dbReference type="SAM" id="MobiDB-lite"/>
    </source>
</evidence>
<reference evidence="2" key="1">
    <citation type="submission" date="2021-01" db="EMBL/GenBank/DDBJ databases">
        <authorList>
            <person name="Lovell J.T."/>
            <person name="Bentley N."/>
            <person name="Bhattarai G."/>
            <person name="Jenkins J.W."/>
            <person name="Sreedasyam A."/>
            <person name="Alarcon Y."/>
            <person name="Bock C."/>
            <person name="Boston L."/>
            <person name="Carlson J."/>
            <person name="Cervantes K."/>
            <person name="Clermont K."/>
            <person name="Krom N."/>
            <person name="Kubenka K."/>
            <person name="Mamidi S."/>
            <person name="Mattison C."/>
            <person name="Monteros M."/>
            <person name="Pisani C."/>
            <person name="Plott C."/>
            <person name="Rajasekar S."/>
            <person name="Rhein H.S."/>
            <person name="Rohla C."/>
            <person name="Song M."/>
            <person name="Hilaire R.S."/>
            <person name="Shu S."/>
            <person name="Wells L."/>
            <person name="Wang X."/>
            <person name="Webber J."/>
            <person name="Heerema R.J."/>
            <person name="Klein P."/>
            <person name="Conner P."/>
            <person name="Grauke L."/>
            <person name="Grimwood J."/>
            <person name="Schmutz J."/>
            <person name="Randall J.J."/>
        </authorList>
    </citation>
    <scope>NUCLEOTIDE SEQUENCE</scope>
    <source>
        <tissue evidence="2">Leaf</tissue>
    </source>
</reference>
<name>A0A922ELB1_CARIL</name>
<organism evidence="2 3">
    <name type="scientific">Carya illinoinensis</name>
    <name type="common">Pecan</name>
    <dbReference type="NCBI Taxonomy" id="32201"/>
    <lineage>
        <taxon>Eukaryota</taxon>
        <taxon>Viridiplantae</taxon>
        <taxon>Streptophyta</taxon>
        <taxon>Embryophyta</taxon>
        <taxon>Tracheophyta</taxon>
        <taxon>Spermatophyta</taxon>
        <taxon>Magnoliopsida</taxon>
        <taxon>eudicotyledons</taxon>
        <taxon>Gunneridae</taxon>
        <taxon>Pentapetalae</taxon>
        <taxon>rosids</taxon>
        <taxon>fabids</taxon>
        <taxon>Fagales</taxon>
        <taxon>Juglandaceae</taxon>
        <taxon>Carya</taxon>
    </lineage>
</organism>